<dbReference type="InterPro" id="IPR021109">
    <property type="entry name" value="Peptidase_aspartic_dom_sf"/>
</dbReference>
<evidence type="ECO:0000256" key="7">
    <source>
        <dbReference type="ARBA" id="ARBA00022918"/>
    </source>
</evidence>
<dbReference type="CDD" id="cd01647">
    <property type="entry name" value="RT_LTR"/>
    <property type="match status" value="1"/>
</dbReference>
<evidence type="ECO:0000259" key="10">
    <source>
        <dbReference type="PROSITE" id="PS50878"/>
    </source>
</evidence>
<dbReference type="InterPro" id="IPR050951">
    <property type="entry name" value="Retrovirus_Pol_polyprotein"/>
</dbReference>
<comment type="caution">
    <text evidence="11">The sequence shown here is derived from an EMBL/GenBank/DDBJ whole genome shotgun (WGS) entry which is preliminary data.</text>
</comment>
<feature type="compositionally biased region" description="Low complexity" evidence="9">
    <location>
        <begin position="293"/>
        <end position="323"/>
    </location>
</feature>
<dbReference type="InterPro" id="IPR043128">
    <property type="entry name" value="Rev_trsase/Diguanyl_cyclase"/>
</dbReference>
<keyword evidence="12" id="KW-1185">Reference proteome</keyword>
<feature type="compositionally biased region" description="Low complexity" evidence="9">
    <location>
        <begin position="339"/>
        <end position="350"/>
    </location>
</feature>
<dbReference type="GO" id="GO:0006508">
    <property type="term" value="P:proteolysis"/>
    <property type="evidence" value="ECO:0007669"/>
    <property type="project" value="InterPro"/>
</dbReference>
<feature type="region of interest" description="Disordered" evidence="9">
    <location>
        <begin position="290"/>
        <end position="352"/>
    </location>
</feature>
<feature type="domain" description="Reverse transcriptase" evidence="10">
    <location>
        <begin position="608"/>
        <end position="787"/>
    </location>
</feature>
<sequence>STPKTKHHSPQDGSNKLKPDTICSTPGKKYNYIVYIMSSKKKKQYEEDMTERIESMENVIRKHKKDIEKIIENYEQKIEENERKNKKEIDNVMKKIEELETQIASNRNQNNIPRRHILEENLRSSNIEISKPVFYGNNKDQHPIDFLQNLEEYFKIKQMSKEEKLIIIRDCLKSTAGNWFATIKFQIREYAEFRNAFIDEFWSREIQIQTWSNCLNTSQVPNNITYREHFSQWSAKLRHLQVPQISEEEIVTNIASHYPGYLRAILISMPEKSIISAMKVLSAEEHRREKIELPNTENNYNNEAQRNNNNWRSQNTNQNNKTSNDYRRTRYNDNTQRSPNNQNYPNNQQNQEERVNQITMEQTPITETNDTTMTKHTINQIQTTNTSVSPYIKCNIEGEEILLLVDTGATISVLTKEVIDRAIHKNNKIPQLPISGVKISNAVGKQICKITKQVFCECKIGDAFIFANFIQVDGLNEKGILGADILNKYDAQINFDNHIIQMKIEGEIHSIPFANKAPKKIMEEEMIQNINITEQEKSSNTILLSKEEKIVFDNLLNKYKEVFSKNPGRIKNNECHIRISQGNPIYQRPYPIPVSKITKVDTEIKRMLDLDIIEQSNSPWSSPIVAIEKKNGDIRVCIDARKVNTRIIPDRESPMNIDDIILKFQGAKYLSSIDLTAGYWQCQLAKDSREITAFLHKGRNFQFKVLPFGLVNSVAEFQKIIDKVLGPTILQFAAVYVDDIHIMSTSFEEHIYHLQMILNKFKEFNVTINMDKSQFFRSQVTFLGHIISEKGITMDPDKIQTIKNFQPPKNKKQIQSFLGSINFYRKYIKDLSKYTEVLSNLTKKGTTWTWEKEQQTAFETIKEEFLQDIIMEYPDFKKTFFLNTDASLTHLGVELYQVDDRGRRRTIGFASRTLKDAERRYCTTELKLLAIVFGCKKFRNYILGYETILLTDHKALTFLQSCQLLNDRLVRWAIKLQEYNLKIQYIPGKENIGADTLSRYPQSPEDQYTRKETMIAINKLLLTEYSKDLKEKFQRLQQLQREDDKIRKLIQRTSSADNKYFIIEKGLLFVKS</sequence>
<dbReference type="InterPro" id="IPR000477">
    <property type="entry name" value="RT_dom"/>
</dbReference>
<dbReference type="GO" id="GO:0004519">
    <property type="term" value="F:endonuclease activity"/>
    <property type="evidence" value="ECO:0007669"/>
    <property type="project" value="UniProtKB-KW"/>
</dbReference>
<gene>
    <name evidence="11" type="ORF">FWK35_00037266</name>
</gene>
<feature type="non-terminal residue" evidence="11">
    <location>
        <position position="1"/>
    </location>
</feature>
<dbReference type="OrthoDB" id="6625531at2759"/>
<name>A0A6G0VXZ5_APHCR</name>
<dbReference type="PANTHER" id="PTHR37984:SF5">
    <property type="entry name" value="PROTEIN NYNRIN-LIKE"/>
    <property type="match status" value="1"/>
</dbReference>
<dbReference type="InterPro" id="IPR001969">
    <property type="entry name" value="Aspartic_peptidase_AS"/>
</dbReference>
<dbReference type="Pfam" id="PF17917">
    <property type="entry name" value="RT_RNaseH"/>
    <property type="match status" value="1"/>
</dbReference>
<evidence type="ECO:0000256" key="3">
    <source>
        <dbReference type="ARBA" id="ARBA00022695"/>
    </source>
</evidence>
<evidence type="ECO:0000256" key="2">
    <source>
        <dbReference type="ARBA" id="ARBA00022679"/>
    </source>
</evidence>
<accession>A0A6G0VXZ5</accession>
<keyword evidence="7" id="KW-0695">RNA-directed DNA polymerase</keyword>
<dbReference type="SUPFAM" id="SSF50630">
    <property type="entry name" value="Acid proteases"/>
    <property type="match status" value="1"/>
</dbReference>
<dbReference type="Pfam" id="PF13975">
    <property type="entry name" value="gag-asp_proteas"/>
    <property type="match status" value="1"/>
</dbReference>
<dbReference type="CDD" id="cd09274">
    <property type="entry name" value="RNase_HI_RT_Ty3"/>
    <property type="match status" value="1"/>
</dbReference>
<keyword evidence="6" id="KW-0378">Hydrolase</keyword>
<dbReference type="CDD" id="cd00303">
    <property type="entry name" value="retropepsin_like"/>
    <property type="match status" value="1"/>
</dbReference>
<dbReference type="Gene3D" id="3.30.70.270">
    <property type="match status" value="2"/>
</dbReference>
<keyword evidence="5" id="KW-0255">Endonuclease</keyword>
<dbReference type="Proteomes" id="UP000478052">
    <property type="component" value="Unassembled WGS sequence"/>
</dbReference>
<evidence type="ECO:0000256" key="6">
    <source>
        <dbReference type="ARBA" id="ARBA00022801"/>
    </source>
</evidence>
<feature type="non-terminal residue" evidence="11">
    <location>
        <position position="1072"/>
    </location>
</feature>
<dbReference type="Pfam" id="PF00078">
    <property type="entry name" value="RVT_1"/>
    <property type="match status" value="1"/>
</dbReference>
<dbReference type="Gene3D" id="3.10.10.10">
    <property type="entry name" value="HIV Type 1 Reverse Transcriptase, subunit A, domain 1"/>
    <property type="match status" value="1"/>
</dbReference>
<dbReference type="SUPFAM" id="SSF56672">
    <property type="entry name" value="DNA/RNA polymerases"/>
    <property type="match status" value="1"/>
</dbReference>
<feature type="region of interest" description="Disordered" evidence="9">
    <location>
        <begin position="1"/>
        <end position="22"/>
    </location>
</feature>
<dbReference type="PROSITE" id="PS50878">
    <property type="entry name" value="RT_POL"/>
    <property type="match status" value="1"/>
</dbReference>
<dbReference type="PROSITE" id="PS00141">
    <property type="entry name" value="ASP_PROTEASE"/>
    <property type="match status" value="1"/>
</dbReference>
<dbReference type="AlphaFoldDB" id="A0A6G0VXZ5"/>
<proteinExistence type="predicted"/>
<evidence type="ECO:0000313" key="12">
    <source>
        <dbReference type="Proteomes" id="UP000478052"/>
    </source>
</evidence>
<dbReference type="FunFam" id="3.30.70.270:FF:000026">
    <property type="entry name" value="Transposon Ty3-G Gag-Pol polyprotein"/>
    <property type="match status" value="1"/>
</dbReference>
<dbReference type="FunFam" id="3.10.20.370:FF:000001">
    <property type="entry name" value="Retrovirus-related Pol polyprotein from transposon 17.6-like protein"/>
    <property type="match status" value="1"/>
</dbReference>
<dbReference type="EMBL" id="VUJU01011456">
    <property type="protein sequence ID" value="KAF0710979.1"/>
    <property type="molecule type" value="Genomic_DNA"/>
</dbReference>
<keyword evidence="2" id="KW-0808">Transferase</keyword>
<dbReference type="Gene3D" id="2.40.70.10">
    <property type="entry name" value="Acid Proteases"/>
    <property type="match status" value="1"/>
</dbReference>
<reference evidence="11 12" key="1">
    <citation type="submission" date="2019-08" db="EMBL/GenBank/DDBJ databases">
        <title>Whole genome of Aphis craccivora.</title>
        <authorList>
            <person name="Voronova N.V."/>
            <person name="Shulinski R.S."/>
            <person name="Bandarenka Y.V."/>
            <person name="Zhorov D.G."/>
            <person name="Warner D."/>
        </authorList>
    </citation>
    <scope>NUCLEOTIDE SEQUENCE [LARGE SCALE GENOMIC DNA]</scope>
    <source>
        <strain evidence="11">180601</strain>
        <tissue evidence="11">Whole Body</tissue>
    </source>
</reference>
<feature type="coiled-coil region" evidence="8">
    <location>
        <begin position="46"/>
        <end position="109"/>
    </location>
</feature>
<dbReference type="EC" id="2.7.7.49" evidence="1"/>
<evidence type="ECO:0000256" key="4">
    <source>
        <dbReference type="ARBA" id="ARBA00022722"/>
    </source>
</evidence>
<evidence type="ECO:0000256" key="9">
    <source>
        <dbReference type="SAM" id="MobiDB-lite"/>
    </source>
</evidence>
<evidence type="ECO:0000256" key="8">
    <source>
        <dbReference type="SAM" id="Coils"/>
    </source>
</evidence>
<keyword evidence="4" id="KW-0540">Nuclease</keyword>
<evidence type="ECO:0000256" key="5">
    <source>
        <dbReference type="ARBA" id="ARBA00022759"/>
    </source>
</evidence>
<protein>
    <recommendedName>
        <fullName evidence="1">RNA-directed DNA polymerase</fullName>
        <ecNumber evidence="1">2.7.7.49</ecNumber>
    </recommendedName>
</protein>
<dbReference type="GO" id="GO:0003964">
    <property type="term" value="F:RNA-directed DNA polymerase activity"/>
    <property type="evidence" value="ECO:0007669"/>
    <property type="project" value="UniProtKB-KW"/>
</dbReference>
<keyword evidence="8" id="KW-0175">Coiled coil</keyword>
<evidence type="ECO:0000256" key="1">
    <source>
        <dbReference type="ARBA" id="ARBA00012493"/>
    </source>
</evidence>
<organism evidence="11 12">
    <name type="scientific">Aphis craccivora</name>
    <name type="common">Cowpea aphid</name>
    <dbReference type="NCBI Taxonomy" id="307492"/>
    <lineage>
        <taxon>Eukaryota</taxon>
        <taxon>Metazoa</taxon>
        <taxon>Ecdysozoa</taxon>
        <taxon>Arthropoda</taxon>
        <taxon>Hexapoda</taxon>
        <taxon>Insecta</taxon>
        <taxon>Pterygota</taxon>
        <taxon>Neoptera</taxon>
        <taxon>Paraneoptera</taxon>
        <taxon>Hemiptera</taxon>
        <taxon>Sternorrhyncha</taxon>
        <taxon>Aphidomorpha</taxon>
        <taxon>Aphidoidea</taxon>
        <taxon>Aphididae</taxon>
        <taxon>Aphidini</taxon>
        <taxon>Aphis</taxon>
        <taxon>Aphis</taxon>
    </lineage>
</organism>
<keyword evidence="3" id="KW-0548">Nucleotidyltransferase</keyword>
<dbReference type="PANTHER" id="PTHR37984">
    <property type="entry name" value="PROTEIN CBG26694"/>
    <property type="match status" value="1"/>
</dbReference>
<dbReference type="InterPro" id="IPR043502">
    <property type="entry name" value="DNA/RNA_pol_sf"/>
</dbReference>
<dbReference type="InterPro" id="IPR041373">
    <property type="entry name" value="RT_RNaseH"/>
</dbReference>
<evidence type="ECO:0000313" key="11">
    <source>
        <dbReference type="EMBL" id="KAF0710979.1"/>
    </source>
</evidence>
<feature type="coiled-coil region" evidence="8">
    <location>
        <begin position="1022"/>
        <end position="1049"/>
    </location>
</feature>
<dbReference type="GO" id="GO:0004190">
    <property type="term" value="F:aspartic-type endopeptidase activity"/>
    <property type="evidence" value="ECO:0007669"/>
    <property type="project" value="InterPro"/>
</dbReference>